<reference evidence="6 7" key="4">
    <citation type="journal article" date="2009" name="Appl. Environ. Microbiol.">
        <title>Comparative genome-wide transcriptional profiling of Azorhizobium caulinodans ORS571 grown under free-living and symbiotic conditions.</title>
        <authorList>
            <person name="Tsukada S."/>
            <person name="Aono T."/>
            <person name="Akiba N."/>
            <person name="Lee KB."/>
            <person name="Liu CT."/>
            <person name="Toyazaki H."/>
            <person name="Oyaizu H."/>
        </authorList>
    </citation>
    <scope>NUCLEOTIDE SEQUENCE [LARGE SCALE GENOMIC DNA]</scope>
    <source>
        <strain evidence="7">ATCC 43989 / DSM 5975 / JCM 20966 / LMG 6465 / NBRC 14845 / NCIMB 13405 / ORS 571</strain>
    </source>
</reference>
<dbReference type="KEGG" id="azc:AZC_2721"/>
<name>A8I8Y7_AZOC5</name>
<protein>
    <submittedName>
        <fullName evidence="6">Regulatory protein</fullName>
    </submittedName>
</protein>
<reference evidence="6 7" key="5">
    <citation type="journal article" date="2010" name="Appl. Environ. Microbiol.">
        <title>phrR-like gene praR of Azorhizobium caulinodans ORS571 is essential for symbiosis with Sesbania rostrata and is involved in expression of reb genes.</title>
        <authorList>
            <person name="Akiba N."/>
            <person name="Aono T."/>
            <person name="Toyazaki H."/>
            <person name="Sato S."/>
            <person name="Oyaizu H."/>
        </authorList>
    </citation>
    <scope>NUCLEOTIDE SEQUENCE [LARGE SCALE GENOMIC DNA]</scope>
    <source>
        <strain evidence="7">ATCC 43989 / DSM 5975 / JCM 20966 / LMG 6465 / NBRC 14845 / NCIMB 13405 / ORS 571</strain>
    </source>
</reference>
<gene>
    <name evidence="6" type="primary">iclR</name>
    <name evidence="6" type="ordered locus">AZC_2721</name>
</gene>
<evidence type="ECO:0000259" key="4">
    <source>
        <dbReference type="PROSITE" id="PS51077"/>
    </source>
</evidence>
<dbReference type="GO" id="GO:0045892">
    <property type="term" value="P:negative regulation of DNA-templated transcription"/>
    <property type="evidence" value="ECO:0007669"/>
    <property type="project" value="TreeGrafter"/>
</dbReference>
<keyword evidence="2" id="KW-0238">DNA-binding</keyword>
<dbReference type="GO" id="GO:0003677">
    <property type="term" value="F:DNA binding"/>
    <property type="evidence" value="ECO:0007669"/>
    <property type="project" value="UniProtKB-KW"/>
</dbReference>
<dbReference type="InterPro" id="IPR050707">
    <property type="entry name" value="HTH_MetabolicPath_Reg"/>
</dbReference>
<dbReference type="Gene3D" id="1.10.10.10">
    <property type="entry name" value="Winged helix-like DNA-binding domain superfamily/Winged helix DNA-binding domain"/>
    <property type="match status" value="1"/>
</dbReference>
<dbReference type="SMART" id="SM00346">
    <property type="entry name" value="HTH_ICLR"/>
    <property type="match status" value="1"/>
</dbReference>
<dbReference type="SUPFAM" id="SSF46785">
    <property type="entry name" value="Winged helix' DNA-binding domain"/>
    <property type="match status" value="1"/>
</dbReference>
<reference evidence="6 7" key="6">
    <citation type="journal article" date="2011" name="Appl. Environ. Microbiol.">
        <title>Involvement of the azorhizobial chromosome partition gene (parA) in the onset of bacteroid differentiation during Sesbania rostrata stem nodule development.</title>
        <authorList>
            <person name="Liu CT."/>
            <person name="Lee KB."/>
            <person name="Wang YS."/>
            <person name="Peng MH."/>
            <person name="Lee KT."/>
            <person name="Suzuki S."/>
            <person name="Suzuki T."/>
            <person name="Oyaizu H."/>
        </authorList>
    </citation>
    <scope>NUCLEOTIDE SEQUENCE [LARGE SCALE GENOMIC DNA]</scope>
    <source>
        <strain evidence="7">ATCC 43989 / DSM 5975 / JCM 20966 / LMG 6465 / NBRC 14845 / NCIMB 13405 / ORS 571</strain>
    </source>
</reference>
<proteinExistence type="predicted"/>
<dbReference type="PANTHER" id="PTHR30136">
    <property type="entry name" value="HELIX-TURN-HELIX TRANSCRIPTIONAL REGULATOR, ICLR FAMILY"/>
    <property type="match status" value="1"/>
</dbReference>
<evidence type="ECO:0000256" key="3">
    <source>
        <dbReference type="ARBA" id="ARBA00023163"/>
    </source>
</evidence>
<dbReference type="InterPro" id="IPR036390">
    <property type="entry name" value="WH_DNA-bd_sf"/>
</dbReference>
<dbReference type="Gene3D" id="3.30.450.40">
    <property type="match status" value="1"/>
</dbReference>
<dbReference type="SUPFAM" id="SSF55781">
    <property type="entry name" value="GAF domain-like"/>
    <property type="match status" value="1"/>
</dbReference>
<reference evidence="7" key="2">
    <citation type="submission" date="2007-04" db="EMBL/GenBank/DDBJ databases">
        <title>Complete genome sequence of the nitrogen-fixing bacterium Azorhizobium caulinodans ORS571.</title>
        <authorList>
            <person name="Lee K.B."/>
            <person name="Backer P.D."/>
            <person name="Aono T."/>
            <person name="Liu C.T."/>
            <person name="Suzuki S."/>
            <person name="Suzuki T."/>
            <person name="Kaneko T."/>
            <person name="Yamada M."/>
            <person name="Tabata S."/>
            <person name="Kupfer D.M."/>
            <person name="Najar F.Z."/>
            <person name="Wiley G.B."/>
            <person name="Roe B."/>
            <person name="Binnewies T."/>
            <person name="Ussery D."/>
            <person name="Vereecke D."/>
            <person name="Gevers D."/>
            <person name="Holsters M."/>
            <person name="Oyaizu H."/>
        </authorList>
    </citation>
    <scope>NUCLEOTIDE SEQUENCE [LARGE SCALE GENOMIC DNA]</scope>
    <source>
        <strain evidence="7">ATCC 43989 / DSM 5975 / JCM 20966 / LMG 6465 / NBRC 14845 / NCIMB 13405 / ORS 571</strain>
    </source>
</reference>
<evidence type="ECO:0000256" key="2">
    <source>
        <dbReference type="ARBA" id="ARBA00023125"/>
    </source>
</evidence>
<dbReference type="EMBL" id="AP009384">
    <property type="protein sequence ID" value="BAF88719.1"/>
    <property type="molecule type" value="Genomic_DNA"/>
</dbReference>
<reference evidence="6 7" key="1">
    <citation type="journal article" date="2007" name="Appl. Environ. Microbiol.">
        <title>Rhizobial factors required for stem nodule maturation and maintenance in Sesbania rostrata-Azorhizobium caulinodans ORS571 symbiosis.</title>
        <authorList>
            <person name="Suzuki S."/>
            <person name="Aono T."/>
            <person name="Lee KB."/>
            <person name="Suzuki T."/>
            <person name="Liu CT."/>
            <person name="Miwa H."/>
            <person name="Wakao S."/>
            <person name="Iki T."/>
            <person name="Oyaizu H."/>
        </authorList>
    </citation>
    <scope>NUCLEOTIDE SEQUENCE [LARGE SCALE GENOMIC DNA]</scope>
    <source>
        <strain evidence="7">ATCC 43989 / DSM 5975 / JCM 20966 / LMG 6465 / NBRC 14845 / NCIMB 13405 / ORS 571</strain>
    </source>
</reference>
<dbReference type="AlphaFoldDB" id="A8I8Y7"/>
<keyword evidence="3" id="KW-0804">Transcription</keyword>
<feature type="domain" description="HTH iclR-type" evidence="4">
    <location>
        <begin position="1"/>
        <end position="63"/>
    </location>
</feature>
<evidence type="ECO:0000256" key="1">
    <source>
        <dbReference type="ARBA" id="ARBA00023015"/>
    </source>
</evidence>
<dbReference type="PROSITE" id="PS51078">
    <property type="entry name" value="ICLR_ED"/>
    <property type="match status" value="1"/>
</dbReference>
<organism evidence="6 7">
    <name type="scientific">Azorhizobium caulinodans (strain ATCC 43989 / DSM 5975 / JCM 20966 / LMG 6465 / NBRC 14845 / NCIMB 13405 / ORS 571)</name>
    <dbReference type="NCBI Taxonomy" id="438753"/>
    <lineage>
        <taxon>Bacteria</taxon>
        <taxon>Pseudomonadati</taxon>
        <taxon>Pseudomonadota</taxon>
        <taxon>Alphaproteobacteria</taxon>
        <taxon>Hyphomicrobiales</taxon>
        <taxon>Xanthobacteraceae</taxon>
        <taxon>Azorhizobium</taxon>
    </lineage>
</organism>
<keyword evidence="7" id="KW-1185">Reference proteome</keyword>
<dbReference type="PANTHER" id="PTHR30136:SF35">
    <property type="entry name" value="HTH-TYPE TRANSCRIPTIONAL REGULATOR RV1719"/>
    <property type="match status" value="1"/>
</dbReference>
<dbReference type="Proteomes" id="UP000000270">
    <property type="component" value="Chromosome"/>
</dbReference>
<dbReference type="eggNOG" id="COG1414">
    <property type="taxonomic scope" value="Bacteria"/>
</dbReference>
<reference evidence="6 7" key="3">
    <citation type="journal article" date="2008" name="BMC Genomics">
        <title>The genome of the versatile nitrogen fixer Azorhizobium caulinodans ORS571.</title>
        <authorList>
            <person name="Lee KB."/>
            <person name="Backer P.D."/>
            <person name="Aono T."/>
            <person name="Liu CT."/>
            <person name="Suzuki S."/>
            <person name="Suzuki T."/>
            <person name="Kaneko T."/>
            <person name="Yamada M."/>
            <person name="Tabata S."/>
            <person name="Kupfer D.M."/>
            <person name="Najar F.Z."/>
            <person name="Wiley G.B."/>
            <person name="Roe B."/>
            <person name="Binnewies T.T."/>
            <person name="Ussery D.W."/>
            <person name="D'Haeze W."/>
            <person name="Herder J.D."/>
            <person name="Gevers D."/>
            <person name="Vereecke D."/>
            <person name="Holsters M."/>
            <person name="Oyaizu H."/>
        </authorList>
    </citation>
    <scope>NUCLEOTIDE SEQUENCE [LARGE SCALE GENOMIC DNA]</scope>
    <source>
        <strain evidence="7">ATCC 43989 / DSM 5975 / JCM 20966 / LMG 6465 / NBRC 14845 / NCIMB 13405 / ORS 571</strain>
    </source>
</reference>
<dbReference type="GO" id="GO:0003700">
    <property type="term" value="F:DNA-binding transcription factor activity"/>
    <property type="evidence" value="ECO:0007669"/>
    <property type="project" value="TreeGrafter"/>
</dbReference>
<feature type="domain" description="IclR-ED" evidence="5">
    <location>
        <begin position="64"/>
        <end position="246"/>
    </location>
</feature>
<dbReference type="Pfam" id="PF09339">
    <property type="entry name" value="HTH_IclR"/>
    <property type="match status" value="1"/>
</dbReference>
<accession>A8I8Y7</accession>
<dbReference type="PROSITE" id="PS51077">
    <property type="entry name" value="HTH_ICLR"/>
    <property type="match status" value="1"/>
</dbReference>
<dbReference type="Pfam" id="PF01614">
    <property type="entry name" value="IclR_C"/>
    <property type="match status" value="1"/>
</dbReference>
<evidence type="ECO:0000313" key="7">
    <source>
        <dbReference type="Proteomes" id="UP000000270"/>
    </source>
</evidence>
<keyword evidence="1" id="KW-0805">Transcription regulation</keyword>
<dbReference type="InterPro" id="IPR036388">
    <property type="entry name" value="WH-like_DNA-bd_sf"/>
</dbReference>
<dbReference type="RefSeq" id="WP_012171245.1">
    <property type="nucleotide sequence ID" value="NC_009937.1"/>
</dbReference>
<dbReference type="STRING" id="438753.AZC_2721"/>
<dbReference type="HOGENOM" id="CLU_062618_2_1_5"/>
<evidence type="ECO:0000259" key="5">
    <source>
        <dbReference type="PROSITE" id="PS51078"/>
    </source>
</evidence>
<dbReference type="InterPro" id="IPR029016">
    <property type="entry name" value="GAF-like_dom_sf"/>
</dbReference>
<dbReference type="InterPro" id="IPR005471">
    <property type="entry name" value="Tscrpt_reg_IclR_N"/>
</dbReference>
<evidence type="ECO:0000313" key="6">
    <source>
        <dbReference type="EMBL" id="BAF88719.1"/>
    </source>
</evidence>
<dbReference type="InterPro" id="IPR014757">
    <property type="entry name" value="Tscrpt_reg_IclR_C"/>
</dbReference>
<sequence>MGALDTAVVILRCFSEARPELSFAEIMTATGMPKSSTSRMLSALREARLLEQDEVTRRFRPGLLAFELGRLYRAHDDLISRTETALKDVCARTGHTGYIAVLDGCDQLVLRMVPGSNPLRVVSPAGQRGSALATSNGRAMLARLSDAEILARLPKPFPKLPRNCPQSPDELFQRIAEIRRTGRSMSDNEAIEGVASQGFALCSRETSEMIGIAISYASQATPPDERAHVAREMEAMARSVGRAIGDAVWGLETGEQAR</sequence>